<dbReference type="AlphaFoldDB" id="A0A9P7SPD9"/>
<dbReference type="EMBL" id="SRPS01000145">
    <property type="protein sequence ID" value="KAG5965770.1"/>
    <property type="molecule type" value="Genomic_DNA"/>
</dbReference>
<evidence type="ECO:0000313" key="1">
    <source>
        <dbReference type="EMBL" id="KAG5965770.1"/>
    </source>
</evidence>
<proteinExistence type="predicted"/>
<protein>
    <submittedName>
        <fullName evidence="1">Uncharacterized protein</fullName>
    </submittedName>
</protein>
<keyword evidence="3" id="KW-1185">Reference proteome</keyword>
<dbReference type="Proteomes" id="UP000784919">
    <property type="component" value="Unassembled WGS sequence"/>
</dbReference>
<reference evidence="1 3" key="1">
    <citation type="journal article" date="2020" name="bioRxiv">
        <title>Whole genome comparisons of ergot fungi reveals the divergence and evolution of species within the genus Claviceps are the result of varying mechanisms driving genome evolution and host range expansion.</title>
        <authorList>
            <person name="Wyka S.A."/>
            <person name="Mondo S.J."/>
            <person name="Liu M."/>
            <person name="Dettman J."/>
            <person name="Nalam V."/>
            <person name="Broders K.D."/>
        </authorList>
    </citation>
    <scope>NUCLEOTIDE SEQUENCE</scope>
    <source>
        <strain evidence="1">CCC 1102</strain>
        <strain evidence="2 3">LM583</strain>
    </source>
</reference>
<sequence length="118" mass="13355">MLDIRKTEAFGCSLHSVPEASSISLEIRQSSRMRLDWERRVVVSPRPLRKFIGHESARLLKSWSHELRGSVPQRSIIPFVVEEPYKGEDLGTGLLTTIFGAFGLIVARRLVRLSGVIR</sequence>
<organism evidence="1 4">
    <name type="scientific">Claviceps arundinis</name>
    <dbReference type="NCBI Taxonomy" id="1623583"/>
    <lineage>
        <taxon>Eukaryota</taxon>
        <taxon>Fungi</taxon>
        <taxon>Dikarya</taxon>
        <taxon>Ascomycota</taxon>
        <taxon>Pezizomycotina</taxon>
        <taxon>Sordariomycetes</taxon>
        <taxon>Hypocreomycetidae</taxon>
        <taxon>Hypocreales</taxon>
        <taxon>Clavicipitaceae</taxon>
        <taxon>Claviceps</taxon>
    </lineage>
</organism>
<evidence type="ECO:0000313" key="3">
    <source>
        <dbReference type="Proteomes" id="UP000742024"/>
    </source>
</evidence>
<dbReference type="EMBL" id="SRPR01000016">
    <property type="protein sequence ID" value="KAG5966904.1"/>
    <property type="molecule type" value="Genomic_DNA"/>
</dbReference>
<dbReference type="Proteomes" id="UP000742024">
    <property type="component" value="Unassembled WGS sequence"/>
</dbReference>
<gene>
    <name evidence="1" type="ORF">E4U56_001577</name>
    <name evidence="2" type="ORF">E4U57_001607</name>
</gene>
<evidence type="ECO:0000313" key="4">
    <source>
        <dbReference type="Proteomes" id="UP000784919"/>
    </source>
</evidence>
<evidence type="ECO:0000313" key="2">
    <source>
        <dbReference type="EMBL" id="KAG5966904.1"/>
    </source>
</evidence>
<comment type="caution">
    <text evidence="1">The sequence shown here is derived from an EMBL/GenBank/DDBJ whole genome shotgun (WGS) entry which is preliminary data.</text>
</comment>
<accession>A0A9P7SPD9</accession>
<name>A0A9P7SPD9_9HYPO</name>
<dbReference type="OrthoDB" id="10586683at2759"/>